<organism evidence="1 2">
    <name type="scientific">Malikia spinosa</name>
    <dbReference type="NCBI Taxonomy" id="86180"/>
    <lineage>
        <taxon>Bacteria</taxon>
        <taxon>Pseudomonadati</taxon>
        <taxon>Pseudomonadota</taxon>
        <taxon>Betaproteobacteria</taxon>
        <taxon>Burkholderiales</taxon>
        <taxon>Comamonadaceae</taxon>
        <taxon>Malikia</taxon>
    </lineage>
</organism>
<dbReference type="RefSeq" id="WP_202428247.1">
    <property type="nucleotide sequence ID" value="NZ_VYSB01000020.1"/>
</dbReference>
<proteinExistence type="predicted"/>
<dbReference type="InterPro" id="IPR025612">
    <property type="entry name" value="YqjK"/>
</dbReference>
<protein>
    <recommendedName>
        <fullName evidence="3">YqjK-like family protein</fullName>
    </recommendedName>
</protein>
<comment type="caution">
    <text evidence="1">The sequence shown here is derived from an EMBL/GenBank/DDBJ whole genome shotgun (WGS) entry which is preliminary data.</text>
</comment>
<accession>A0A7C9MYT5</accession>
<dbReference type="Proteomes" id="UP000481947">
    <property type="component" value="Unassembled WGS sequence"/>
</dbReference>
<evidence type="ECO:0000313" key="2">
    <source>
        <dbReference type="Proteomes" id="UP000481947"/>
    </source>
</evidence>
<dbReference type="Pfam" id="PF13997">
    <property type="entry name" value="YqjK"/>
    <property type="match status" value="1"/>
</dbReference>
<dbReference type="AlphaFoldDB" id="A0A7C9MYT5"/>
<evidence type="ECO:0000313" key="1">
    <source>
        <dbReference type="EMBL" id="MYZ53441.1"/>
    </source>
</evidence>
<dbReference type="EMBL" id="VYSB01000020">
    <property type="protein sequence ID" value="MYZ53441.1"/>
    <property type="molecule type" value="Genomic_DNA"/>
</dbReference>
<name>A0A7C9MYT5_9BURK</name>
<sequence length="106" mass="12589">MTPRQQRLWMRRQELLQQSSELRQRLQRHAEGIAPLLHGADRAWNVAVWLREHPLVPAAALVLLAWRRPRTLLRWGRRGWAGWQLFRRVRAAWDARASALAAQFLR</sequence>
<evidence type="ECO:0008006" key="3">
    <source>
        <dbReference type="Google" id="ProtNLM"/>
    </source>
</evidence>
<reference evidence="1 2" key="1">
    <citation type="submission" date="2019-09" db="EMBL/GenBank/DDBJ databases">
        <title>Identification of Malikia spinosa a prominent benzene-, toluene-, and ethylbenzene-degrading bacterium: enrichment, isolation and whole genome sequencing.</title>
        <authorList>
            <person name="Tancsics A."/>
            <person name="Revesz F."/>
            <person name="Kriszt B."/>
        </authorList>
    </citation>
    <scope>NUCLEOTIDE SEQUENCE [LARGE SCALE GENOMIC DNA]</scope>
    <source>
        <strain evidence="1 2">AB6</strain>
    </source>
</reference>
<gene>
    <name evidence="1" type="ORF">F5985_15205</name>
</gene>